<dbReference type="EMBL" id="CZBE01000059">
    <property type="protein sequence ID" value="CUQ27161.1"/>
    <property type="molecule type" value="Genomic_DNA"/>
</dbReference>
<dbReference type="SUPFAM" id="SSF160537">
    <property type="entry name" value="SpoVG-like"/>
    <property type="match status" value="1"/>
</dbReference>
<dbReference type="AlphaFoldDB" id="A0A174V1V3"/>
<dbReference type="InterPro" id="IPR036751">
    <property type="entry name" value="SpoVG_sf"/>
</dbReference>
<proteinExistence type="predicted"/>
<dbReference type="InterPro" id="IPR007170">
    <property type="entry name" value="SpoVG"/>
</dbReference>
<dbReference type="GO" id="GO:0030435">
    <property type="term" value="P:sporulation resulting in formation of a cellular spore"/>
    <property type="evidence" value="ECO:0007669"/>
    <property type="project" value="InterPro"/>
</dbReference>
<dbReference type="RefSeq" id="WP_055246253.1">
    <property type="nucleotide sequence ID" value="NZ_JANFXI010000039.1"/>
</dbReference>
<accession>A0A174V1V3</accession>
<evidence type="ECO:0000313" key="2">
    <source>
        <dbReference type="EMBL" id="CUQ27161.1"/>
    </source>
</evidence>
<dbReference type="OrthoDB" id="9796286at2"/>
<protein>
    <submittedName>
        <fullName evidence="2">Regulatory protein SpoVG</fullName>
    </submittedName>
</protein>
<dbReference type="Pfam" id="PF04026">
    <property type="entry name" value="SpoVG"/>
    <property type="match status" value="1"/>
</dbReference>
<gene>
    <name evidence="2" type="ORF">ERS852551_03783</name>
</gene>
<reference evidence="2 3" key="1">
    <citation type="submission" date="2015-09" db="EMBL/GenBank/DDBJ databases">
        <authorList>
            <consortium name="Pathogen Informatics"/>
        </authorList>
    </citation>
    <scope>NUCLEOTIDE SEQUENCE [LARGE SCALE GENOMIC DNA]</scope>
    <source>
        <strain evidence="2 3">2789STDY5834939</strain>
    </source>
</reference>
<feature type="region of interest" description="Disordered" evidence="1">
    <location>
        <begin position="151"/>
        <end position="182"/>
    </location>
</feature>
<sequence>MDKDVILTPEQIAAEERRWLFDAPIAELAEVKGVTVDEAVKLRTDAILQEAAVPIEVTVRPIEPQGKLIGFASVNYGGVVIDDFKVVDGKNGIFLGAPSKPDPTSRTGYRSTVRINDRATQERLNAAGAQAYHSAVEKLIARAEAVRPTSIKEQMAQAAREAGKENAARTAPAKKKEVRDDR</sequence>
<evidence type="ECO:0000256" key="1">
    <source>
        <dbReference type="SAM" id="MobiDB-lite"/>
    </source>
</evidence>
<name>A0A174V1V3_9FIRM</name>
<organism evidence="2 3">
    <name type="scientific">Anaerotruncus colihominis</name>
    <dbReference type="NCBI Taxonomy" id="169435"/>
    <lineage>
        <taxon>Bacteria</taxon>
        <taxon>Bacillati</taxon>
        <taxon>Bacillota</taxon>
        <taxon>Clostridia</taxon>
        <taxon>Eubacteriales</taxon>
        <taxon>Oscillospiraceae</taxon>
        <taxon>Anaerotruncus</taxon>
    </lineage>
</organism>
<dbReference type="Proteomes" id="UP000095765">
    <property type="component" value="Unassembled WGS sequence"/>
</dbReference>
<dbReference type="Gene3D" id="3.30.1120.40">
    <property type="entry name" value="Stage V sporulation protein G"/>
    <property type="match status" value="1"/>
</dbReference>
<evidence type="ECO:0000313" key="3">
    <source>
        <dbReference type="Proteomes" id="UP000095765"/>
    </source>
</evidence>